<organism evidence="2 3">
    <name type="scientific">Streptomyces melanosporofaciens</name>
    <dbReference type="NCBI Taxonomy" id="67327"/>
    <lineage>
        <taxon>Bacteria</taxon>
        <taxon>Bacillati</taxon>
        <taxon>Actinomycetota</taxon>
        <taxon>Actinomycetes</taxon>
        <taxon>Kitasatosporales</taxon>
        <taxon>Streptomycetaceae</taxon>
        <taxon>Streptomyces</taxon>
        <taxon>Streptomyces violaceusniger group</taxon>
    </lineage>
</organism>
<protein>
    <submittedName>
        <fullName evidence="2">Uncharacterized protein</fullName>
    </submittedName>
</protein>
<accession>A0A1H4KB97</accession>
<dbReference type="Proteomes" id="UP000198609">
    <property type="component" value="Unassembled WGS sequence"/>
</dbReference>
<reference evidence="3" key="1">
    <citation type="submission" date="2016-10" db="EMBL/GenBank/DDBJ databases">
        <authorList>
            <person name="Varghese N."/>
            <person name="Submissions S."/>
        </authorList>
    </citation>
    <scope>NUCLEOTIDE SEQUENCE [LARGE SCALE GENOMIC DNA]</scope>
    <source>
        <strain evidence="3">DSM 40318</strain>
    </source>
</reference>
<feature type="region of interest" description="Disordered" evidence="1">
    <location>
        <begin position="1"/>
        <end position="22"/>
    </location>
</feature>
<dbReference type="AlphaFoldDB" id="A0A1H4KB97"/>
<sequence length="186" mass="19728">MYEGGGAAHLEDGGPDGSQLRGAPAGAVAARLVGEAVDGGLEPFAGLPGAVTQRAEPRGVDGTAPTRMWSFNIELSVTSPLLYVVLQARVDDGIAMEDVARSIGLKDVQQVRPLLDELVDAGVAETRPHHGRQPSILVYRSPFSQERRTHGCVPCGRCGECSCGHTKGLCRICDQIGRVEEEARKD</sequence>
<gene>
    <name evidence="2" type="ORF">SAMN04490356_0560</name>
</gene>
<dbReference type="RefSeq" id="WP_093460100.1">
    <property type="nucleotide sequence ID" value="NZ_FNST01000002.1"/>
</dbReference>
<proteinExistence type="predicted"/>
<dbReference type="EMBL" id="FNST01000002">
    <property type="protein sequence ID" value="SEB55820.1"/>
    <property type="molecule type" value="Genomic_DNA"/>
</dbReference>
<evidence type="ECO:0000313" key="2">
    <source>
        <dbReference type="EMBL" id="SEB55820.1"/>
    </source>
</evidence>
<keyword evidence="3" id="KW-1185">Reference proteome</keyword>
<evidence type="ECO:0000313" key="3">
    <source>
        <dbReference type="Proteomes" id="UP000198609"/>
    </source>
</evidence>
<evidence type="ECO:0000256" key="1">
    <source>
        <dbReference type="SAM" id="MobiDB-lite"/>
    </source>
</evidence>
<name>A0A1H4KB97_STRMJ</name>